<dbReference type="EMBL" id="FWWR01000009">
    <property type="protein sequence ID" value="SMB88309.1"/>
    <property type="molecule type" value="Genomic_DNA"/>
</dbReference>
<sequence>MNISKKELEEIIKLIAKQISENRNINFIFSKPWNNKYYIALDSLKKLNLNANAVISRELDESHKLTIKNSCCWKKVIDFDENKLDLISKNDTFFLDIKMKNIINITMFNEDEIESALAMKLFENGKNIYLWNETVKTVTGKEPEKYIKKLLSYYEEILSYGINIVDIEEVRNYE</sequence>
<proteinExistence type="predicted"/>
<reference evidence="2" key="1">
    <citation type="submission" date="2017-04" db="EMBL/GenBank/DDBJ databases">
        <authorList>
            <person name="Varghese N."/>
            <person name="Submissions S."/>
        </authorList>
    </citation>
    <scope>NUCLEOTIDE SEQUENCE [LARGE SCALE GENOMIC DNA]</scope>
    <source>
        <strain evidence="2">DSM 20463</strain>
    </source>
</reference>
<accession>A0A1W1V4I7</accession>
<dbReference type="OrthoDB" id="1696910at2"/>
<evidence type="ECO:0000313" key="1">
    <source>
        <dbReference type="EMBL" id="SMB88309.1"/>
    </source>
</evidence>
<evidence type="ECO:0000313" key="2">
    <source>
        <dbReference type="Proteomes" id="UP000192368"/>
    </source>
</evidence>
<dbReference type="RefSeq" id="WP_084230929.1">
    <property type="nucleotide sequence ID" value="NZ_FWWR01000009.1"/>
</dbReference>
<gene>
    <name evidence="1" type="ORF">SAMN00017477_1382</name>
</gene>
<protein>
    <submittedName>
        <fullName evidence="1">Uncharacterized protein</fullName>
    </submittedName>
</protein>
<dbReference type="STRING" id="573058.SAMN00017477_1382"/>
<name>A0A1W1V4I7_PEPAS</name>
<organism evidence="1 2">
    <name type="scientific">Peptoniphilus asaccharolyticus DSM 20463</name>
    <dbReference type="NCBI Taxonomy" id="573058"/>
    <lineage>
        <taxon>Bacteria</taxon>
        <taxon>Bacillati</taxon>
        <taxon>Bacillota</taxon>
        <taxon>Tissierellia</taxon>
        <taxon>Tissierellales</taxon>
        <taxon>Peptoniphilaceae</taxon>
        <taxon>Peptoniphilus</taxon>
    </lineage>
</organism>
<dbReference type="AlphaFoldDB" id="A0A1W1V4I7"/>
<keyword evidence="2" id="KW-1185">Reference proteome</keyword>
<dbReference type="Proteomes" id="UP000192368">
    <property type="component" value="Unassembled WGS sequence"/>
</dbReference>